<feature type="region of interest" description="Disordered" evidence="1">
    <location>
        <begin position="29"/>
        <end position="67"/>
    </location>
</feature>
<sequence length="67" mass="6878">MPGDLLAPLARHSGLTPRDRVAGALEEGRVGSKLAPGGRSPAPPKPTDLPPVGFEAHDALQPSRFSG</sequence>
<organism evidence="2 3">
    <name type="scientific">Nonomuraea endophytica</name>
    <dbReference type="NCBI Taxonomy" id="714136"/>
    <lineage>
        <taxon>Bacteria</taxon>
        <taxon>Bacillati</taxon>
        <taxon>Actinomycetota</taxon>
        <taxon>Actinomycetes</taxon>
        <taxon>Streptosporangiales</taxon>
        <taxon>Streptosporangiaceae</taxon>
        <taxon>Nonomuraea</taxon>
    </lineage>
</organism>
<accession>A0A7W8ED89</accession>
<dbReference type="RefSeq" id="WP_184959764.1">
    <property type="nucleotide sequence ID" value="NZ_JACHIN010000002.1"/>
</dbReference>
<evidence type="ECO:0000313" key="2">
    <source>
        <dbReference type="EMBL" id="MBB5076315.1"/>
    </source>
</evidence>
<proteinExistence type="predicted"/>
<feature type="region of interest" description="Disordered" evidence="1">
    <location>
        <begin position="1"/>
        <end position="20"/>
    </location>
</feature>
<keyword evidence="3" id="KW-1185">Reference proteome</keyword>
<comment type="caution">
    <text evidence="2">The sequence shown here is derived from an EMBL/GenBank/DDBJ whole genome shotgun (WGS) entry which is preliminary data.</text>
</comment>
<evidence type="ECO:0000256" key="1">
    <source>
        <dbReference type="SAM" id="MobiDB-lite"/>
    </source>
</evidence>
<name>A0A7W8ED89_9ACTN</name>
<reference evidence="2 3" key="1">
    <citation type="submission" date="2020-08" db="EMBL/GenBank/DDBJ databases">
        <title>Genomic Encyclopedia of Type Strains, Phase IV (KMG-IV): sequencing the most valuable type-strain genomes for metagenomic binning, comparative biology and taxonomic classification.</title>
        <authorList>
            <person name="Goeker M."/>
        </authorList>
    </citation>
    <scope>NUCLEOTIDE SEQUENCE [LARGE SCALE GENOMIC DNA]</scope>
    <source>
        <strain evidence="2 3">DSM 45385</strain>
    </source>
</reference>
<protein>
    <submittedName>
        <fullName evidence="2">Uncharacterized protein</fullName>
    </submittedName>
</protein>
<evidence type="ECO:0000313" key="3">
    <source>
        <dbReference type="Proteomes" id="UP000568380"/>
    </source>
</evidence>
<dbReference type="EMBL" id="JACHIN010000002">
    <property type="protein sequence ID" value="MBB5076315.1"/>
    <property type="molecule type" value="Genomic_DNA"/>
</dbReference>
<gene>
    <name evidence="2" type="ORF">HNR40_001779</name>
</gene>
<dbReference type="AlphaFoldDB" id="A0A7W8ED89"/>
<dbReference type="Proteomes" id="UP000568380">
    <property type="component" value="Unassembled WGS sequence"/>
</dbReference>